<dbReference type="EMBL" id="CP029188">
    <property type="protein sequence ID" value="AWI27783.1"/>
    <property type="molecule type" value="Genomic_DNA"/>
</dbReference>
<proteinExistence type="predicted"/>
<reference evidence="2 3" key="1">
    <citation type="submission" date="2018-05" db="EMBL/GenBank/DDBJ databases">
        <title>Complete genome sequence of sponge-derived Streptomyces sp. HNM0039.</title>
        <authorList>
            <person name="Huang X."/>
            <person name="Zhou S."/>
        </authorList>
    </citation>
    <scope>NUCLEOTIDE SEQUENCE [LARGE SCALE GENOMIC DNA]</scope>
    <source>
        <strain evidence="2 3">HNM0039</strain>
    </source>
</reference>
<organism evidence="2 3">
    <name type="scientific">Streptomyces tirandamycinicus</name>
    <dbReference type="NCBI Taxonomy" id="2174846"/>
    <lineage>
        <taxon>Bacteria</taxon>
        <taxon>Bacillati</taxon>
        <taxon>Actinomycetota</taxon>
        <taxon>Actinomycetes</taxon>
        <taxon>Kitasatosporales</taxon>
        <taxon>Streptomycetaceae</taxon>
        <taxon>Streptomyces</taxon>
    </lineage>
</organism>
<feature type="region of interest" description="Disordered" evidence="1">
    <location>
        <begin position="1"/>
        <end position="80"/>
    </location>
</feature>
<name>A0A2S1SN00_9ACTN</name>
<evidence type="ECO:0000256" key="1">
    <source>
        <dbReference type="SAM" id="MobiDB-lite"/>
    </source>
</evidence>
<protein>
    <submittedName>
        <fullName evidence="2">Uncharacterized protein</fullName>
    </submittedName>
</protein>
<accession>A0A2S1SN00</accession>
<dbReference type="Proteomes" id="UP000244900">
    <property type="component" value="Chromosome"/>
</dbReference>
<gene>
    <name evidence="2" type="ORF">DDW44_02545</name>
</gene>
<sequence length="80" mass="8723">MTALRRAAPGPRILLPASSRPAPGQVPARSYRETHRAARTDRPPRGTAEGARFRRHAVPGDPVRGCRHGPAGRGDERERP</sequence>
<evidence type="ECO:0000313" key="3">
    <source>
        <dbReference type="Proteomes" id="UP000244900"/>
    </source>
</evidence>
<keyword evidence="3" id="KW-1185">Reference proteome</keyword>
<dbReference type="AlphaFoldDB" id="A0A2S1SN00"/>
<dbReference type="KEGG" id="stir:DDW44_02545"/>
<feature type="compositionally biased region" description="Basic and acidic residues" evidence="1">
    <location>
        <begin position="30"/>
        <end position="44"/>
    </location>
</feature>
<evidence type="ECO:0000313" key="2">
    <source>
        <dbReference type="EMBL" id="AWI27783.1"/>
    </source>
</evidence>